<dbReference type="EMBL" id="AUPC02000002">
    <property type="protein sequence ID" value="POG83023.1"/>
    <property type="molecule type" value="Genomic_DNA"/>
</dbReference>
<dbReference type="Pfam" id="PF08238">
    <property type="entry name" value="Sel1"/>
    <property type="match status" value="12"/>
</dbReference>
<evidence type="ECO:0000313" key="5">
    <source>
        <dbReference type="Proteomes" id="UP000018888"/>
    </source>
</evidence>
<evidence type="ECO:0000256" key="1">
    <source>
        <dbReference type="PROSITE-ProRule" id="PRU10141"/>
    </source>
</evidence>
<dbReference type="Pfam" id="PF07714">
    <property type="entry name" value="PK_Tyr_Ser-Thr"/>
    <property type="match status" value="2"/>
</dbReference>
<feature type="binding site" evidence="1">
    <location>
        <position position="589"/>
    </location>
    <ligand>
        <name>ATP</name>
        <dbReference type="ChEBI" id="CHEBI:30616"/>
    </ligand>
</feature>
<reference evidence="4 5" key="2">
    <citation type="journal article" date="2018" name="New Phytol.">
        <title>High intraspecific genome diversity in the model arbuscular mycorrhizal symbiont Rhizophagus irregularis.</title>
        <authorList>
            <person name="Chen E.C.H."/>
            <person name="Morin E."/>
            <person name="Beaudet D."/>
            <person name="Noel J."/>
            <person name="Yildirir G."/>
            <person name="Ndikumana S."/>
            <person name="Charron P."/>
            <person name="St-Onge C."/>
            <person name="Giorgi J."/>
            <person name="Kruger M."/>
            <person name="Marton T."/>
            <person name="Ropars J."/>
            <person name="Grigoriev I.V."/>
            <person name="Hainaut M."/>
            <person name="Henrissat B."/>
            <person name="Roux C."/>
            <person name="Martin F."/>
            <person name="Corradi N."/>
        </authorList>
    </citation>
    <scope>NUCLEOTIDE SEQUENCE [LARGE SCALE GENOMIC DNA]</scope>
    <source>
        <strain evidence="4 5">DAOM 197198</strain>
    </source>
</reference>
<dbReference type="InterPro" id="IPR052945">
    <property type="entry name" value="Mitotic_Regulator"/>
</dbReference>
<dbReference type="InterPro" id="IPR000719">
    <property type="entry name" value="Prot_kinase_dom"/>
</dbReference>
<accession>A0A2P4QZD3</accession>
<feature type="compositionally biased region" description="Polar residues" evidence="2">
    <location>
        <begin position="413"/>
        <end position="447"/>
    </location>
</feature>
<feature type="region of interest" description="Disordered" evidence="2">
    <location>
        <begin position="413"/>
        <end position="472"/>
    </location>
</feature>
<evidence type="ECO:0000256" key="2">
    <source>
        <dbReference type="SAM" id="MobiDB-lite"/>
    </source>
</evidence>
<dbReference type="PROSITE" id="PS00107">
    <property type="entry name" value="PROTEIN_KINASE_ATP"/>
    <property type="match status" value="1"/>
</dbReference>
<dbReference type="SUPFAM" id="SSF56112">
    <property type="entry name" value="Protein kinase-like (PK-like)"/>
    <property type="match status" value="2"/>
</dbReference>
<proteinExistence type="predicted"/>
<sequence>MSYTKNKSINNALKRSYAIIDYNIHNDIHKRHEFRKQTILNDESLTENEKSEAIKIITLIYDYNKLCFNKGTKRICENCNQECLATMYCEICVRNYLKAKFSNWTSGNDIIDNLIKECQMKTIDPGLIPEWIPYNNLQNIKYLTEGGFSEIYTAEWVNNGGYDKWDSKKQQLKRRGESGFVQIAVLKKLENVENANQNWLEEAKSHLNISNKWSEIVQCYGLTQDPSNGNYMLIMNKLDIDLRKYLQQNHNQLTWKERIQIITDITLALARIHKENAIHRDLHSGNILFRINQKFLISDLGFCGPADKPSKSIYGNLPYIAPEVIIGEQTFKSDLYSIAMLMWEISSGKPPFIDREHDYDLAMNIVNGIRPKIVQGTPLEYKNLMKQCWDADPSKRPDIVTLDNKISEINLSYQSKSNESLTQPEENNNSEMENHTSSSKVFTSSKLHQFDNLPEPRNATEEEQEAFHSNKSYDFHIPENIDDFNKLSSKKNSISKTSNIFKDMQNDYKIEAMQQQTMNHQIKDNDEDEMYNNPNLHSEEQDEFELPDNNHIQYYKYSDFRSIKQLGSGTSASVYCANWKSLDTIYALKTFHKNSLKEIVNGIKIHRRVNDHQNIIKFFGVSKKETDKIPEYSLVLEYADSGTLNTYLNEHFNKLEWDDKLELALQLANAVLCLHENDIIHCDLHASNILVHQKTIKLSDFGLSKNNSEESSIKTSKMGVLPYMDPSCFDDKSYELNKKSDVYSIGVLMWQISSGRQPFRQFCLDSAALIIKIKEGKREKIVDGTPIGYSNLYTSKCWEAKHEERPNVLEVVSTLRSIIDYDALKVGSTRQSIIFLTRNNGNTIDVTNSNKNSLSSNETADTNMINLVINDMIRSLSIHEVDSTKYVSCSTTISSETKELLTDFFELKINHINDIIKIIIKEHDKGTTFDQIQKHISQQMLQFSTDEKIIDWLKNQDKGAQYIWFLGLFYFYNIYTDNTNEVFRLFSEASICNFPLAQVYLAKCYSDGYGTKQNKYLAFKSYEKSANNKSIAGQYYLECCYEFGIGTERDEVKAFYWYEQAANYDNVIAKLYLANCYRVGKGVEEDHIKAFKYYKILAKQGIPDAQYQLGYCYDNGIGTKEDIKSAIDWYEKAKKNGNIAANEILAANNGNKVALYHLGDCYRTGNGVKKNLIKAFELYKESAEHCIDGKFRLAICFSEGIGPDFNKVNAIVLYKIAAREGISEAQNNLGNLYLNGNYIKPNLEEAVKLFEKAAENGDKVAQYNLARCYGTVAYYYDNGIGTKQNKEKAFKLYEKAAKKGNKFAQNNIGILYERGEVANKDPKMAFFWYEKAAENGSETALYNLGVCYEKGIGTGRNDVTAFECYNKSAECGYISAQCRVAYCYDKGIGTNEDKEAAFELYKEAAEKGNKIAQNNLGTFYEEAQYNLRRCYEYEIGIGKNEVISFEFSKSVKHGCANTQYKTVYCDDYYDQGIIKTEVNVENSFISYN</sequence>
<evidence type="ECO:0000259" key="3">
    <source>
        <dbReference type="PROSITE" id="PS50011"/>
    </source>
</evidence>
<protein>
    <submittedName>
        <fullName evidence="4">Kinase-like domain-containing protein</fullName>
    </submittedName>
</protein>
<dbReference type="PANTHER" id="PTHR43628">
    <property type="entry name" value="ACTIVATOR OF C KINASE PROTEIN 1-RELATED"/>
    <property type="match status" value="1"/>
</dbReference>
<dbReference type="InterPro" id="IPR006597">
    <property type="entry name" value="Sel1-like"/>
</dbReference>
<reference evidence="4 5" key="1">
    <citation type="journal article" date="2013" name="Proc. Natl. Acad. Sci. U.S.A.">
        <title>Genome of an arbuscular mycorrhizal fungus provides insight into the oldest plant symbiosis.</title>
        <authorList>
            <person name="Tisserant E."/>
            <person name="Malbreil M."/>
            <person name="Kuo A."/>
            <person name="Kohler A."/>
            <person name="Symeonidi A."/>
            <person name="Balestrini R."/>
            <person name="Charron P."/>
            <person name="Duensing N."/>
            <person name="Frei Dit Frey N."/>
            <person name="Gianinazzi-Pearson V."/>
            <person name="Gilbert L.B."/>
            <person name="Handa Y."/>
            <person name="Herr J.R."/>
            <person name="Hijri M."/>
            <person name="Koul R."/>
            <person name="Kawaguchi M."/>
            <person name="Krajinski F."/>
            <person name="Lammers P.J."/>
            <person name="Masclaux F.G."/>
            <person name="Murat C."/>
            <person name="Morin E."/>
            <person name="Ndikumana S."/>
            <person name="Pagni M."/>
            <person name="Petitpierre D."/>
            <person name="Requena N."/>
            <person name="Rosikiewicz P."/>
            <person name="Riley R."/>
            <person name="Saito K."/>
            <person name="San Clemente H."/>
            <person name="Shapiro H."/>
            <person name="van Tuinen D."/>
            <person name="Becard G."/>
            <person name="Bonfante P."/>
            <person name="Paszkowski U."/>
            <person name="Shachar-Hill Y.Y."/>
            <person name="Tuskan G.A."/>
            <person name="Young P.W."/>
            <person name="Sanders I.R."/>
            <person name="Henrissat B."/>
            <person name="Rensing S.A."/>
            <person name="Grigoriev I.V."/>
            <person name="Corradi N."/>
            <person name="Roux C."/>
            <person name="Martin F."/>
        </authorList>
    </citation>
    <scope>NUCLEOTIDE SEQUENCE [LARGE SCALE GENOMIC DNA]</scope>
    <source>
        <strain evidence="4 5">DAOM 197198</strain>
    </source>
</reference>
<keyword evidence="5" id="KW-1185">Reference proteome</keyword>
<comment type="caution">
    <text evidence="4">The sequence shown here is derived from an EMBL/GenBank/DDBJ whole genome shotgun (WGS) entry which is preliminary data.</text>
</comment>
<dbReference type="SUPFAM" id="SSF81901">
    <property type="entry name" value="HCP-like"/>
    <property type="match status" value="3"/>
</dbReference>
<dbReference type="PROSITE" id="PS50011">
    <property type="entry name" value="PROTEIN_KINASE_DOM"/>
    <property type="match status" value="2"/>
</dbReference>
<keyword evidence="1" id="KW-0547">Nucleotide-binding</keyword>
<evidence type="ECO:0000313" key="4">
    <source>
        <dbReference type="EMBL" id="POG83023.1"/>
    </source>
</evidence>
<dbReference type="Proteomes" id="UP000018888">
    <property type="component" value="Unassembled WGS sequence"/>
</dbReference>
<gene>
    <name evidence="4" type="ORF">GLOIN_2v1866984</name>
</gene>
<dbReference type="InterPro" id="IPR011990">
    <property type="entry name" value="TPR-like_helical_dom_sf"/>
</dbReference>
<dbReference type="Gene3D" id="1.10.510.10">
    <property type="entry name" value="Transferase(Phosphotransferase) domain 1"/>
    <property type="match status" value="2"/>
</dbReference>
<dbReference type="InterPro" id="IPR017441">
    <property type="entry name" value="Protein_kinase_ATP_BS"/>
</dbReference>
<dbReference type="GO" id="GO:0005524">
    <property type="term" value="F:ATP binding"/>
    <property type="evidence" value="ECO:0007669"/>
    <property type="project" value="UniProtKB-UniRule"/>
</dbReference>
<keyword evidence="1" id="KW-0067">ATP-binding</keyword>
<dbReference type="PANTHER" id="PTHR43628:SF1">
    <property type="entry name" value="CHITIN SYNTHASE REGULATORY FACTOR 2-RELATED"/>
    <property type="match status" value="1"/>
</dbReference>
<feature type="domain" description="Protein kinase" evidence="3">
    <location>
        <begin position="560"/>
        <end position="819"/>
    </location>
</feature>
<feature type="domain" description="Protein kinase" evidence="3">
    <location>
        <begin position="137"/>
        <end position="411"/>
    </location>
</feature>
<organism evidence="4 5">
    <name type="scientific">Rhizophagus irregularis (strain DAOM 181602 / DAOM 197198 / MUCL 43194)</name>
    <name type="common">Arbuscular mycorrhizal fungus</name>
    <name type="synonym">Glomus intraradices</name>
    <dbReference type="NCBI Taxonomy" id="747089"/>
    <lineage>
        <taxon>Eukaryota</taxon>
        <taxon>Fungi</taxon>
        <taxon>Fungi incertae sedis</taxon>
        <taxon>Mucoromycota</taxon>
        <taxon>Glomeromycotina</taxon>
        <taxon>Glomeromycetes</taxon>
        <taxon>Glomerales</taxon>
        <taxon>Glomeraceae</taxon>
        <taxon>Rhizophagus</taxon>
    </lineage>
</organism>
<dbReference type="SMART" id="SM00671">
    <property type="entry name" value="SEL1"/>
    <property type="match status" value="12"/>
</dbReference>
<dbReference type="VEuPathDB" id="FungiDB:RhiirFUN_026613"/>
<dbReference type="InterPro" id="IPR001245">
    <property type="entry name" value="Ser-Thr/Tyr_kinase_cat_dom"/>
</dbReference>
<name>A0A2P4QZD3_RHIID</name>
<dbReference type="GO" id="GO:0004672">
    <property type="term" value="F:protein kinase activity"/>
    <property type="evidence" value="ECO:0007669"/>
    <property type="project" value="InterPro"/>
</dbReference>
<dbReference type="Gene3D" id="1.25.40.10">
    <property type="entry name" value="Tetratricopeptide repeat domain"/>
    <property type="match status" value="3"/>
</dbReference>
<dbReference type="InterPro" id="IPR011009">
    <property type="entry name" value="Kinase-like_dom_sf"/>
</dbReference>